<organism evidence="2 3">
    <name type="scientific">Phlebiopsis gigantea (strain 11061_1 CR5-6)</name>
    <name type="common">White-rot fungus</name>
    <name type="synonym">Peniophora gigantea</name>
    <dbReference type="NCBI Taxonomy" id="745531"/>
    <lineage>
        <taxon>Eukaryota</taxon>
        <taxon>Fungi</taxon>
        <taxon>Dikarya</taxon>
        <taxon>Basidiomycota</taxon>
        <taxon>Agaricomycotina</taxon>
        <taxon>Agaricomycetes</taxon>
        <taxon>Polyporales</taxon>
        <taxon>Phanerochaetaceae</taxon>
        <taxon>Phlebiopsis</taxon>
    </lineage>
</organism>
<name>A0A0C3S652_PHLG1</name>
<reference evidence="2 3" key="1">
    <citation type="journal article" date="2014" name="PLoS Genet.">
        <title>Analysis of the Phlebiopsis gigantea genome, transcriptome and secretome provides insight into its pioneer colonization strategies of wood.</title>
        <authorList>
            <person name="Hori C."/>
            <person name="Ishida T."/>
            <person name="Igarashi K."/>
            <person name="Samejima M."/>
            <person name="Suzuki H."/>
            <person name="Master E."/>
            <person name="Ferreira P."/>
            <person name="Ruiz-Duenas F.J."/>
            <person name="Held B."/>
            <person name="Canessa P."/>
            <person name="Larrondo L.F."/>
            <person name="Schmoll M."/>
            <person name="Druzhinina I.S."/>
            <person name="Kubicek C.P."/>
            <person name="Gaskell J.A."/>
            <person name="Kersten P."/>
            <person name="St John F."/>
            <person name="Glasner J."/>
            <person name="Sabat G."/>
            <person name="Splinter BonDurant S."/>
            <person name="Syed K."/>
            <person name="Yadav J."/>
            <person name="Mgbeahuruike A.C."/>
            <person name="Kovalchuk A."/>
            <person name="Asiegbu F.O."/>
            <person name="Lackner G."/>
            <person name="Hoffmeister D."/>
            <person name="Rencoret J."/>
            <person name="Gutierrez A."/>
            <person name="Sun H."/>
            <person name="Lindquist E."/>
            <person name="Barry K."/>
            <person name="Riley R."/>
            <person name="Grigoriev I.V."/>
            <person name="Henrissat B."/>
            <person name="Kues U."/>
            <person name="Berka R.M."/>
            <person name="Martinez A.T."/>
            <person name="Covert S.F."/>
            <person name="Blanchette R.A."/>
            <person name="Cullen D."/>
        </authorList>
    </citation>
    <scope>NUCLEOTIDE SEQUENCE [LARGE SCALE GENOMIC DNA]</scope>
    <source>
        <strain evidence="2 3">11061_1 CR5-6</strain>
    </source>
</reference>
<feature type="region of interest" description="Disordered" evidence="1">
    <location>
        <begin position="1"/>
        <end position="24"/>
    </location>
</feature>
<feature type="region of interest" description="Disordered" evidence="1">
    <location>
        <begin position="126"/>
        <end position="192"/>
    </location>
</feature>
<evidence type="ECO:0000313" key="3">
    <source>
        <dbReference type="Proteomes" id="UP000053257"/>
    </source>
</evidence>
<evidence type="ECO:0000256" key="1">
    <source>
        <dbReference type="SAM" id="MobiDB-lite"/>
    </source>
</evidence>
<dbReference type="OrthoDB" id="3204502at2759"/>
<dbReference type="Proteomes" id="UP000053257">
    <property type="component" value="Unassembled WGS sequence"/>
</dbReference>
<dbReference type="STRING" id="745531.A0A0C3S652"/>
<feature type="compositionally biased region" description="Acidic residues" evidence="1">
    <location>
        <begin position="146"/>
        <end position="165"/>
    </location>
</feature>
<dbReference type="AlphaFoldDB" id="A0A0C3S652"/>
<protein>
    <submittedName>
        <fullName evidence="2">Uncharacterized protein</fullName>
    </submittedName>
</protein>
<dbReference type="HOGENOM" id="CLU_046439_1_0_1"/>
<feature type="compositionally biased region" description="Basic residues" evidence="1">
    <location>
        <begin position="1"/>
        <end position="11"/>
    </location>
</feature>
<feature type="region of interest" description="Disordered" evidence="1">
    <location>
        <begin position="49"/>
        <end position="113"/>
    </location>
</feature>
<keyword evidence="3" id="KW-1185">Reference proteome</keyword>
<sequence length="247" mass="27380">MSPHTRPRPILKRQLTPRQTAGHPLPFAICGTNLSPHVHFPPTPGLVASTHPAHSPRTYDRKPIILSPNPCELPPRNDRKLHSPPADFEIERRERGRPRWRSSKTQEGDVKGSYFHPRAFEACEPEPAAASLTSSSVERRPYYVDSDSDSDEYDSDSNSDSDDSDAVTTPPDPRLAIGLPQVQSAHPPPQIHHPASYITEHAAGLQLEDRHEGKSRPQLIHAHRQSTITIVSSRDSDAFNEGCLGGF</sequence>
<evidence type="ECO:0000313" key="2">
    <source>
        <dbReference type="EMBL" id="KIP03910.1"/>
    </source>
</evidence>
<gene>
    <name evidence="2" type="ORF">PHLGIDRAFT_129852</name>
</gene>
<proteinExistence type="predicted"/>
<dbReference type="EMBL" id="KN840594">
    <property type="protein sequence ID" value="KIP03910.1"/>
    <property type="molecule type" value="Genomic_DNA"/>
</dbReference>
<accession>A0A0C3S652</accession>